<dbReference type="GO" id="GO:0000160">
    <property type="term" value="P:phosphorelay signal transduction system"/>
    <property type="evidence" value="ECO:0007669"/>
    <property type="project" value="InterPro"/>
</dbReference>
<evidence type="ECO:0000259" key="4">
    <source>
        <dbReference type="PROSITE" id="PS50110"/>
    </source>
</evidence>
<dbReference type="CDD" id="cd17535">
    <property type="entry name" value="REC_NarL-like"/>
    <property type="match status" value="1"/>
</dbReference>
<dbReference type="EMBL" id="LNQE01000770">
    <property type="protein sequence ID" value="KUG25106.1"/>
    <property type="molecule type" value="Genomic_DNA"/>
</dbReference>
<reference evidence="5" key="1">
    <citation type="journal article" date="2015" name="Proc. Natl. Acad. Sci. U.S.A.">
        <title>Networks of energetic and metabolic interactions define dynamics in microbial communities.</title>
        <authorList>
            <person name="Embree M."/>
            <person name="Liu J.K."/>
            <person name="Al-Bassam M.M."/>
            <person name="Zengler K."/>
        </authorList>
    </citation>
    <scope>NUCLEOTIDE SEQUENCE</scope>
</reference>
<accession>A0A0W8FWG4</accession>
<dbReference type="InterPro" id="IPR001789">
    <property type="entry name" value="Sig_transdc_resp-reg_receiver"/>
</dbReference>
<comment type="caution">
    <text evidence="5">The sequence shown here is derived from an EMBL/GenBank/DDBJ whole genome shotgun (WGS) entry which is preliminary data.</text>
</comment>
<dbReference type="CDD" id="cd06170">
    <property type="entry name" value="LuxR_C_like"/>
    <property type="match status" value="1"/>
</dbReference>
<evidence type="ECO:0000256" key="1">
    <source>
        <dbReference type="ARBA" id="ARBA00022553"/>
    </source>
</evidence>
<dbReference type="SUPFAM" id="SSF52172">
    <property type="entry name" value="CheY-like"/>
    <property type="match status" value="1"/>
</dbReference>
<gene>
    <name evidence="5" type="ORF">ASZ90_005076</name>
</gene>
<feature type="domain" description="Response regulatory" evidence="4">
    <location>
        <begin position="3"/>
        <end position="119"/>
    </location>
</feature>
<keyword evidence="2" id="KW-0238">DNA-binding</keyword>
<dbReference type="Pfam" id="PF00072">
    <property type="entry name" value="Response_reg"/>
    <property type="match status" value="1"/>
</dbReference>
<keyword evidence="1" id="KW-0597">Phosphoprotein</keyword>
<evidence type="ECO:0000256" key="2">
    <source>
        <dbReference type="ARBA" id="ARBA00023125"/>
    </source>
</evidence>
<dbReference type="GO" id="GO:0003677">
    <property type="term" value="F:DNA binding"/>
    <property type="evidence" value="ECO:0007669"/>
    <property type="project" value="UniProtKB-KW"/>
</dbReference>
<dbReference type="InterPro" id="IPR016032">
    <property type="entry name" value="Sig_transdc_resp-reg_C-effctor"/>
</dbReference>
<dbReference type="Gene3D" id="3.40.50.2300">
    <property type="match status" value="1"/>
</dbReference>
<evidence type="ECO:0000259" key="3">
    <source>
        <dbReference type="PROSITE" id="PS50043"/>
    </source>
</evidence>
<dbReference type="PROSITE" id="PS00622">
    <property type="entry name" value="HTH_LUXR_1"/>
    <property type="match status" value="1"/>
</dbReference>
<organism evidence="5">
    <name type="scientific">hydrocarbon metagenome</name>
    <dbReference type="NCBI Taxonomy" id="938273"/>
    <lineage>
        <taxon>unclassified sequences</taxon>
        <taxon>metagenomes</taxon>
        <taxon>ecological metagenomes</taxon>
    </lineage>
</organism>
<dbReference type="InterPro" id="IPR011006">
    <property type="entry name" value="CheY-like_superfamily"/>
</dbReference>
<dbReference type="SUPFAM" id="SSF46894">
    <property type="entry name" value="C-terminal effector domain of the bipartite response regulators"/>
    <property type="match status" value="1"/>
</dbReference>
<feature type="domain" description="HTH luxR-type" evidence="3">
    <location>
        <begin position="138"/>
        <end position="203"/>
    </location>
</feature>
<evidence type="ECO:0008006" key="6">
    <source>
        <dbReference type="Google" id="ProtNLM"/>
    </source>
</evidence>
<sequence>MIYVSLVEDDDEIRETIKLLINKAEGYRCISDFRDCETAIPALQKEPPDVLLMDITLPGMSGIEGVRILSEKIPNLDIIMLTVHKSDEIIFDSLCAGACGYLMKNTPPQRLLEAIKEVVDGGSPMSTSIARKVITSFRVTKESPLTRRETEVLNELCKGKSYKIIAETLFVSEDTVHFHIKNIYRKLQVHSKSEAVAKAIREKLV</sequence>
<dbReference type="Pfam" id="PF00196">
    <property type="entry name" value="GerE"/>
    <property type="match status" value="1"/>
</dbReference>
<dbReference type="InterPro" id="IPR058245">
    <property type="entry name" value="NreC/VraR/RcsB-like_REC"/>
</dbReference>
<protein>
    <recommendedName>
        <fullName evidence="6">DNA-binding response regulator</fullName>
    </recommendedName>
</protein>
<dbReference type="PROSITE" id="PS50110">
    <property type="entry name" value="RESPONSE_REGULATORY"/>
    <property type="match status" value="1"/>
</dbReference>
<evidence type="ECO:0000313" key="5">
    <source>
        <dbReference type="EMBL" id="KUG25106.1"/>
    </source>
</evidence>
<dbReference type="PANTHER" id="PTHR43214">
    <property type="entry name" value="TWO-COMPONENT RESPONSE REGULATOR"/>
    <property type="match status" value="1"/>
</dbReference>
<dbReference type="InterPro" id="IPR039420">
    <property type="entry name" value="WalR-like"/>
</dbReference>
<name>A0A0W8FWG4_9ZZZZ</name>
<dbReference type="PROSITE" id="PS50043">
    <property type="entry name" value="HTH_LUXR_2"/>
    <property type="match status" value="1"/>
</dbReference>
<dbReference type="GO" id="GO:0006355">
    <property type="term" value="P:regulation of DNA-templated transcription"/>
    <property type="evidence" value="ECO:0007669"/>
    <property type="project" value="InterPro"/>
</dbReference>
<dbReference type="AlphaFoldDB" id="A0A0W8FWG4"/>
<dbReference type="InterPro" id="IPR000792">
    <property type="entry name" value="Tscrpt_reg_LuxR_C"/>
</dbReference>
<dbReference type="PRINTS" id="PR00038">
    <property type="entry name" value="HTHLUXR"/>
</dbReference>
<dbReference type="SMART" id="SM00421">
    <property type="entry name" value="HTH_LUXR"/>
    <property type="match status" value="1"/>
</dbReference>
<dbReference type="SMART" id="SM00448">
    <property type="entry name" value="REC"/>
    <property type="match status" value="1"/>
</dbReference>
<proteinExistence type="predicted"/>